<proteinExistence type="predicted"/>
<dbReference type="PANTHER" id="PTHR44591">
    <property type="entry name" value="STRESS RESPONSE REGULATOR PROTEIN 1"/>
    <property type="match status" value="1"/>
</dbReference>
<dbReference type="PROSITE" id="PS50110">
    <property type="entry name" value="RESPONSE_REGULATORY"/>
    <property type="match status" value="1"/>
</dbReference>
<dbReference type="SMART" id="SM00448">
    <property type="entry name" value="REC"/>
    <property type="match status" value="1"/>
</dbReference>
<feature type="transmembrane region" description="Helical" evidence="3">
    <location>
        <begin position="276"/>
        <end position="299"/>
    </location>
</feature>
<accession>A0ABT3JAR1</accession>
<dbReference type="SUPFAM" id="SSF52172">
    <property type="entry name" value="CheY-like"/>
    <property type="match status" value="1"/>
</dbReference>
<feature type="transmembrane region" description="Helical" evidence="3">
    <location>
        <begin position="360"/>
        <end position="378"/>
    </location>
</feature>
<protein>
    <submittedName>
        <fullName evidence="5">Response regulator</fullName>
    </submittedName>
</protein>
<comment type="caution">
    <text evidence="5">The sequence shown here is derived from an EMBL/GenBank/DDBJ whole genome shotgun (WGS) entry which is preliminary data.</text>
</comment>
<dbReference type="InterPro" id="IPR050595">
    <property type="entry name" value="Bact_response_regulator"/>
</dbReference>
<feature type="modified residue" description="4-aspartylphosphate" evidence="2">
    <location>
        <position position="68"/>
    </location>
</feature>
<dbReference type="Gene3D" id="3.40.50.2300">
    <property type="match status" value="1"/>
</dbReference>
<evidence type="ECO:0000256" key="2">
    <source>
        <dbReference type="PROSITE-ProRule" id="PRU00169"/>
    </source>
</evidence>
<dbReference type="SUPFAM" id="SSF103481">
    <property type="entry name" value="Multidrug resistance efflux transporter EmrE"/>
    <property type="match status" value="2"/>
</dbReference>
<dbReference type="InterPro" id="IPR001789">
    <property type="entry name" value="Sig_transdc_resp-reg_receiver"/>
</dbReference>
<dbReference type="Proteomes" id="UP001207582">
    <property type="component" value="Unassembled WGS sequence"/>
</dbReference>
<keyword evidence="3" id="KW-0812">Transmembrane</keyword>
<reference evidence="5 6" key="1">
    <citation type="submission" date="2022-10" db="EMBL/GenBank/DDBJ databases">
        <title>Defluviimonas sp. CAU 1641 isolated from mud.</title>
        <authorList>
            <person name="Kim W."/>
        </authorList>
    </citation>
    <scope>NUCLEOTIDE SEQUENCE [LARGE SCALE GENOMIC DNA]</scope>
    <source>
        <strain evidence="5 6">CAU 1641</strain>
    </source>
</reference>
<feature type="transmembrane region" description="Helical" evidence="3">
    <location>
        <begin position="450"/>
        <end position="471"/>
    </location>
</feature>
<dbReference type="InterPro" id="IPR011006">
    <property type="entry name" value="CheY-like_superfamily"/>
</dbReference>
<sequence>MSPATENKPPSANARGPAHVLVVDDNSLNRLKMRKAVEHIGHHVDVARNGAEAIMMLRERPYDAVLLDIMMPEVDGFEVLGMLKSDDILREIPVIIISALDDETDKVVQGIELGAEDFLPKDFDPVVLRARLNACLSRKWFRDRELEYLERVKKLTQAAGILEAGSFTPGDLKLDDLAEKADALGRLAIVFRGLAQEIYNRERRLDRSARTLRGALHVLIAGVIFGIAPALGRMAAGADGYSPLSIVIWANTVSAVLCIAIAAARGGRLRPTLKDMGFLGLWAITIGCLYQFLTVLIAGHVEASTIALLGSSRAFVVFTIAVIIGLEKPSLRRTCGLGAGFAGVAAVIIFAGAGAHDDSLHWSIAALALPLLLAFHTLLMARRPTHLDPFATVGLMMVVSVVPLGATAAGSGEFYWPQPALGTIEIVILVLGAATAIALALALDLVRLTGAVFASQLAYSQTLAGILWAMLLLGETLSPEAWGALALVMVGVWLAEPRSAREEFRARIQVSKPSKSTVGDHGG</sequence>
<keyword evidence="3" id="KW-1133">Transmembrane helix</keyword>
<feature type="transmembrane region" description="Helical" evidence="3">
    <location>
        <begin position="390"/>
        <end position="409"/>
    </location>
</feature>
<name>A0ABT3JAR1_9RHOB</name>
<feature type="transmembrane region" description="Helical" evidence="3">
    <location>
        <begin position="477"/>
        <end position="495"/>
    </location>
</feature>
<feature type="domain" description="Response regulatory" evidence="4">
    <location>
        <begin position="19"/>
        <end position="136"/>
    </location>
</feature>
<evidence type="ECO:0000313" key="6">
    <source>
        <dbReference type="Proteomes" id="UP001207582"/>
    </source>
</evidence>
<evidence type="ECO:0000259" key="4">
    <source>
        <dbReference type="PROSITE" id="PS50110"/>
    </source>
</evidence>
<feature type="transmembrane region" description="Helical" evidence="3">
    <location>
        <begin position="336"/>
        <end position="354"/>
    </location>
</feature>
<evidence type="ECO:0000256" key="1">
    <source>
        <dbReference type="ARBA" id="ARBA00022553"/>
    </source>
</evidence>
<evidence type="ECO:0000256" key="3">
    <source>
        <dbReference type="SAM" id="Phobius"/>
    </source>
</evidence>
<keyword evidence="1 2" id="KW-0597">Phosphoprotein</keyword>
<feature type="transmembrane region" description="Helical" evidence="3">
    <location>
        <begin position="421"/>
        <end position="443"/>
    </location>
</feature>
<gene>
    <name evidence="5" type="ORF">OM960_24815</name>
</gene>
<dbReference type="PANTHER" id="PTHR44591:SF3">
    <property type="entry name" value="RESPONSE REGULATORY DOMAIN-CONTAINING PROTEIN"/>
    <property type="match status" value="1"/>
</dbReference>
<dbReference type="InterPro" id="IPR037185">
    <property type="entry name" value="EmrE-like"/>
</dbReference>
<keyword evidence="3" id="KW-0472">Membrane</keyword>
<organism evidence="5 6">
    <name type="scientific">Defluviimonas salinarum</name>
    <dbReference type="NCBI Taxonomy" id="2992147"/>
    <lineage>
        <taxon>Bacteria</taxon>
        <taxon>Pseudomonadati</taxon>
        <taxon>Pseudomonadota</taxon>
        <taxon>Alphaproteobacteria</taxon>
        <taxon>Rhodobacterales</taxon>
        <taxon>Paracoccaceae</taxon>
        <taxon>Albidovulum</taxon>
    </lineage>
</organism>
<dbReference type="Pfam" id="PF00892">
    <property type="entry name" value="EamA"/>
    <property type="match status" value="2"/>
</dbReference>
<dbReference type="Pfam" id="PF00072">
    <property type="entry name" value="Response_reg"/>
    <property type="match status" value="1"/>
</dbReference>
<dbReference type="EMBL" id="JAPDOG010000063">
    <property type="protein sequence ID" value="MCW3784740.1"/>
    <property type="molecule type" value="Genomic_DNA"/>
</dbReference>
<feature type="transmembrane region" description="Helical" evidence="3">
    <location>
        <begin position="244"/>
        <end position="264"/>
    </location>
</feature>
<feature type="transmembrane region" description="Helical" evidence="3">
    <location>
        <begin position="211"/>
        <end position="232"/>
    </location>
</feature>
<dbReference type="RefSeq" id="WP_264773874.1">
    <property type="nucleotide sequence ID" value="NZ_JAPDOG010000063.1"/>
</dbReference>
<evidence type="ECO:0000313" key="5">
    <source>
        <dbReference type="EMBL" id="MCW3784740.1"/>
    </source>
</evidence>
<feature type="transmembrane region" description="Helical" evidence="3">
    <location>
        <begin position="305"/>
        <end position="324"/>
    </location>
</feature>
<keyword evidence="6" id="KW-1185">Reference proteome</keyword>
<dbReference type="InterPro" id="IPR000620">
    <property type="entry name" value="EamA_dom"/>
</dbReference>